<dbReference type="GO" id="GO:0015918">
    <property type="term" value="P:sterol transport"/>
    <property type="evidence" value="ECO:0007669"/>
    <property type="project" value="InterPro"/>
</dbReference>
<sequence length="155" mass="16948">MQPSFSSLLLALLAVATFANAERVAFEPCSSGSNQCEVNWVEIDPCPEAETGAPCRTKKGKAAAIKFDFKTAVPKDKLDVEVFWASATGDLPFPGFDTDACKYTQCPVAADTAQTLTYSLDIPKKTASRVYSVKWDLSSADKEVRCCFLTKIRIY</sequence>
<keyword evidence="7" id="KW-1185">Reference proteome</keyword>
<feature type="domain" description="MD-2-related lipid-recognition" evidence="5">
    <location>
        <begin position="26"/>
        <end position="152"/>
    </location>
</feature>
<feature type="signal peptide" evidence="4">
    <location>
        <begin position="1"/>
        <end position="21"/>
    </location>
</feature>
<dbReference type="PANTHER" id="PTHR11306">
    <property type="entry name" value="NIEMANN PICK TYPE C2 PROTEIN NPC2-RELATED"/>
    <property type="match status" value="1"/>
</dbReference>
<dbReference type="EMBL" id="CADEPI010000050">
    <property type="protein sequence ID" value="CAB3370114.1"/>
    <property type="molecule type" value="Genomic_DNA"/>
</dbReference>
<dbReference type="PANTHER" id="PTHR11306:SF55">
    <property type="entry name" value="GEO08227P1-RELATED"/>
    <property type="match status" value="1"/>
</dbReference>
<dbReference type="InterPro" id="IPR014756">
    <property type="entry name" value="Ig_E-set"/>
</dbReference>
<comment type="similarity">
    <text evidence="2">Belongs to the NPC2 family.</text>
</comment>
<dbReference type="FunFam" id="2.60.40.770:FF:000001">
    <property type="entry name" value="NPC intracellular cholesterol transporter 2"/>
    <property type="match status" value="1"/>
</dbReference>
<evidence type="ECO:0000313" key="7">
    <source>
        <dbReference type="Proteomes" id="UP000494165"/>
    </source>
</evidence>
<dbReference type="AlphaFoldDB" id="A0A8S1CKX8"/>
<comment type="subcellular location">
    <subcellularLocation>
        <location evidence="1">Secreted</location>
    </subcellularLocation>
</comment>
<evidence type="ECO:0000256" key="2">
    <source>
        <dbReference type="ARBA" id="ARBA00006370"/>
    </source>
</evidence>
<dbReference type="SUPFAM" id="SSF81296">
    <property type="entry name" value="E set domains"/>
    <property type="match status" value="1"/>
</dbReference>
<comment type="caution">
    <text evidence="6">The sequence shown here is derived from an EMBL/GenBank/DDBJ whole genome shotgun (WGS) entry which is preliminary data.</text>
</comment>
<gene>
    <name evidence="6" type="ORF">CLODIP_2_CD12132</name>
</gene>
<dbReference type="GO" id="GO:0005576">
    <property type="term" value="C:extracellular region"/>
    <property type="evidence" value="ECO:0007669"/>
    <property type="project" value="UniProtKB-SubCell"/>
</dbReference>
<keyword evidence="4" id="KW-0732">Signal</keyword>
<reference evidence="6 7" key="1">
    <citation type="submission" date="2020-04" db="EMBL/GenBank/DDBJ databases">
        <authorList>
            <person name="Alioto T."/>
            <person name="Alioto T."/>
            <person name="Gomez Garrido J."/>
        </authorList>
    </citation>
    <scope>NUCLEOTIDE SEQUENCE [LARGE SCALE GENOMIC DNA]</scope>
</reference>
<dbReference type="Proteomes" id="UP000494165">
    <property type="component" value="Unassembled WGS sequence"/>
</dbReference>
<evidence type="ECO:0000259" key="5">
    <source>
        <dbReference type="SMART" id="SM00737"/>
    </source>
</evidence>
<accession>A0A8S1CKX8</accession>
<dbReference type="SMART" id="SM00737">
    <property type="entry name" value="ML"/>
    <property type="match status" value="1"/>
</dbReference>
<dbReference type="GO" id="GO:0032934">
    <property type="term" value="F:sterol binding"/>
    <property type="evidence" value="ECO:0007669"/>
    <property type="project" value="InterPro"/>
</dbReference>
<keyword evidence="3" id="KW-0964">Secreted</keyword>
<dbReference type="InterPro" id="IPR003172">
    <property type="entry name" value="ML_dom"/>
</dbReference>
<evidence type="ECO:0000256" key="4">
    <source>
        <dbReference type="SAM" id="SignalP"/>
    </source>
</evidence>
<name>A0A8S1CKX8_9INSE</name>
<dbReference type="Gene3D" id="2.60.40.770">
    <property type="match status" value="1"/>
</dbReference>
<evidence type="ECO:0000256" key="1">
    <source>
        <dbReference type="ARBA" id="ARBA00004613"/>
    </source>
</evidence>
<dbReference type="InterPro" id="IPR039670">
    <property type="entry name" value="NPC2-like"/>
</dbReference>
<dbReference type="Pfam" id="PF02221">
    <property type="entry name" value="E1_DerP2_DerF2"/>
    <property type="match status" value="1"/>
</dbReference>
<evidence type="ECO:0000256" key="3">
    <source>
        <dbReference type="ARBA" id="ARBA00022525"/>
    </source>
</evidence>
<protein>
    <recommendedName>
        <fullName evidence="5">MD-2-related lipid-recognition domain-containing protein</fullName>
    </recommendedName>
</protein>
<feature type="chain" id="PRO_5035785780" description="MD-2-related lipid-recognition domain-containing protein" evidence="4">
    <location>
        <begin position="22"/>
        <end position="155"/>
    </location>
</feature>
<proteinExistence type="inferred from homology"/>
<evidence type="ECO:0000313" key="6">
    <source>
        <dbReference type="EMBL" id="CAB3370114.1"/>
    </source>
</evidence>
<organism evidence="6 7">
    <name type="scientific">Cloeon dipterum</name>
    <dbReference type="NCBI Taxonomy" id="197152"/>
    <lineage>
        <taxon>Eukaryota</taxon>
        <taxon>Metazoa</taxon>
        <taxon>Ecdysozoa</taxon>
        <taxon>Arthropoda</taxon>
        <taxon>Hexapoda</taxon>
        <taxon>Insecta</taxon>
        <taxon>Pterygota</taxon>
        <taxon>Palaeoptera</taxon>
        <taxon>Ephemeroptera</taxon>
        <taxon>Pisciforma</taxon>
        <taxon>Baetidae</taxon>
        <taxon>Cloeon</taxon>
    </lineage>
</organism>
<dbReference type="OrthoDB" id="6576058at2759"/>